<dbReference type="Gene3D" id="4.10.240.10">
    <property type="entry name" value="Zn(2)-C6 fungal-type DNA-binding domain"/>
    <property type="match status" value="1"/>
</dbReference>
<dbReference type="GO" id="GO:0000976">
    <property type="term" value="F:transcription cis-regulatory region binding"/>
    <property type="evidence" value="ECO:0007669"/>
    <property type="project" value="TreeGrafter"/>
</dbReference>
<organism evidence="4 5">
    <name type="scientific">Dactylonectria macrodidyma</name>
    <dbReference type="NCBI Taxonomy" id="307937"/>
    <lineage>
        <taxon>Eukaryota</taxon>
        <taxon>Fungi</taxon>
        <taxon>Dikarya</taxon>
        <taxon>Ascomycota</taxon>
        <taxon>Pezizomycotina</taxon>
        <taxon>Sordariomycetes</taxon>
        <taxon>Hypocreomycetidae</taxon>
        <taxon>Hypocreales</taxon>
        <taxon>Nectriaceae</taxon>
        <taxon>Dactylonectria</taxon>
    </lineage>
</organism>
<dbReference type="SMART" id="SM00066">
    <property type="entry name" value="GAL4"/>
    <property type="match status" value="1"/>
</dbReference>
<dbReference type="Proteomes" id="UP000738349">
    <property type="component" value="Unassembled WGS sequence"/>
</dbReference>
<dbReference type="InterPro" id="IPR036864">
    <property type="entry name" value="Zn2-C6_fun-type_DNA-bd_sf"/>
</dbReference>
<comment type="subcellular location">
    <subcellularLocation>
        <location evidence="1">Nucleus</location>
    </subcellularLocation>
</comment>
<dbReference type="SUPFAM" id="SSF57701">
    <property type="entry name" value="Zn2/Cys6 DNA-binding domain"/>
    <property type="match status" value="1"/>
</dbReference>
<comment type="caution">
    <text evidence="4">The sequence shown here is derived from an EMBL/GenBank/DDBJ whole genome shotgun (WGS) entry which is preliminary data.</text>
</comment>
<evidence type="ECO:0000256" key="2">
    <source>
        <dbReference type="ARBA" id="ARBA00023242"/>
    </source>
</evidence>
<dbReference type="PANTHER" id="PTHR37534">
    <property type="entry name" value="TRANSCRIPTIONAL ACTIVATOR PROTEIN UGA3"/>
    <property type="match status" value="1"/>
</dbReference>
<dbReference type="Pfam" id="PF00172">
    <property type="entry name" value="Zn_clus"/>
    <property type="match status" value="1"/>
</dbReference>
<evidence type="ECO:0000256" key="1">
    <source>
        <dbReference type="ARBA" id="ARBA00004123"/>
    </source>
</evidence>
<dbReference type="AlphaFoldDB" id="A0A9P9IKW2"/>
<dbReference type="PANTHER" id="PTHR37534:SF8">
    <property type="entry name" value="ZN(II)2CYS6 TRANSCRIPTION FACTOR (EUROFUNG)"/>
    <property type="match status" value="1"/>
</dbReference>
<dbReference type="InterPro" id="IPR001138">
    <property type="entry name" value="Zn2Cys6_DnaBD"/>
</dbReference>
<keyword evidence="2" id="KW-0539">Nucleus</keyword>
<evidence type="ECO:0000313" key="5">
    <source>
        <dbReference type="Proteomes" id="UP000738349"/>
    </source>
</evidence>
<dbReference type="Pfam" id="PF11951">
    <property type="entry name" value="Fungal_trans_2"/>
    <property type="match status" value="1"/>
</dbReference>
<evidence type="ECO:0000259" key="3">
    <source>
        <dbReference type="PROSITE" id="PS50048"/>
    </source>
</evidence>
<proteinExistence type="predicted"/>
<gene>
    <name evidence="4" type="ORF">EDB81DRAFT_203233</name>
</gene>
<dbReference type="EMBL" id="JAGMUV010000020">
    <property type="protein sequence ID" value="KAH7126048.1"/>
    <property type="molecule type" value="Genomic_DNA"/>
</dbReference>
<accession>A0A9P9IKW2</accession>
<evidence type="ECO:0000313" key="4">
    <source>
        <dbReference type="EMBL" id="KAH7126048.1"/>
    </source>
</evidence>
<dbReference type="GO" id="GO:0000981">
    <property type="term" value="F:DNA-binding transcription factor activity, RNA polymerase II-specific"/>
    <property type="evidence" value="ECO:0007669"/>
    <property type="project" value="InterPro"/>
</dbReference>
<dbReference type="GO" id="GO:0005634">
    <property type="term" value="C:nucleus"/>
    <property type="evidence" value="ECO:0007669"/>
    <property type="project" value="UniProtKB-SubCell"/>
</dbReference>
<feature type="domain" description="Zn(2)-C6 fungal-type" evidence="3">
    <location>
        <begin position="13"/>
        <end position="41"/>
    </location>
</feature>
<dbReference type="InterPro" id="IPR021858">
    <property type="entry name" value="Fun_TF"/>
</dbReference>
<keyword evidence="5" id="KW-1185">Reference proteome</keyword>
<dbReference type="CDD" id="cd00067">
    <property type="entry name" value="GAL4"/>
    <property type="match status" value="1"/>
</dbReference>
<dbReference type="PROSITE" id="PS50048">
    <property type="entry name" value="ZN2_CY6_FUNGAL_2"/>
    <property type="match status" value="1"/>
</dbReference>
<dbReference type="GO" id="GO:0045944">
    <property type="term" value="P:positive regulation of transcription by RNA polymerase II"/>
    <property type="evidence" value="ECO:0007669"/>
    <property type="project" value="TreeGrafter"/>
</dbReference>
<name>A0A9P9IKW2_9HYPO</name>
<sequence>MTTPHMQRGAVKGCRVCERRRIRCDLERPFCQKCPKKGFTCPGYGPRLKWVDGIAARGRLKGMKAPIHQSVAASHHQFVELPVAISGDLETIGPSEFMNETISPDFLSFTSGLMDYYGKSIAGLMVWFDTDQNDYRRRVLPLAKSEPGLRLAVAAISAQHGSALFPESPPDFPQMARDACLRFIQRSAEEMTRRLSSGSVLDSGPDVVSAEWMLASILIMICFEMVQSRHEAAECHRQAARRLINIFSSTNVGSSELFGFLRNQLSIHDVLASTTSFNLQDLQMAIIPQSGPTALFSEYLSVLHRVTLQSRQTSCLTSDCGSPTTDEPLCAMAIRSQFEQARGATLMAAGRLHFRHSSPNRDLVHLVETYHNAALLYSYRCIGLEKLDHTTDLERQILSARLPDQLLEFDDHKMCIQNMPWPALIAGTECHGNSENQAKVIKVFLYIYEVTRFKHYLEILEFLRNFWNGSQTDWRVLARDWEAAGRQILAV</sequence>
<dbReference type="OrthoDB" id="3251668at2759"/>
<reference evidence="4" key="1">
    <citation type="journal article" date="2021" name="Nat. Commun.">
        <title>Genetic determinants of endophytism in the Arabidopsis root mycobiome.</title>
        <authorList>
            <person name="Mesny F."/>
            <person name="Miyauchi S."/>
            <person name="Thiergart T."/>
            <person name="Pickel B."/>
            <person name="Atanasova L."/>
            <person name="Karlsson M."/>
            <person name="Huettel B."/>
            <person name="Barry K.W."/>
            <person name="Haridas S."/>
            <person name="Chen C."/>
            <person name="Bauer D."/>
            <person name="Andreopoulos W."/>
            <person name="Pangilinan J."/>
            <person name="LaButti K."/>
            <person name="Riley R."/>
            <person name="Lipzen A."/>
            <person name="Clum A."/>
            <person name="Drula E."/>
            <person name="Henrissat B."/>
            <person name="Kohler A."/>
            <person name="Grigoriev I.V."/>
            <person name="Martin F.M."/>
            <person name="Hacquard S."/>
        </authorList>
    </citation>
    <scope>NUCLEOTIDE SEQUENCE</scope>
    <source>
        <strain evidence="4">MPI-CAGE-AT-0147</strain>
    </source>
</reference>
<protein>
    <submittedName>
        <fullName evidence="4">Fungal-specific transcription factor domain-containing protein</fullName>
    </submittedName>
</protein>
<dbReference type="GO" id="GO:0008270">
    <property type="term" value="F:zinc ion binding"/>
    <property type="evidence" value="ECO:0007669"/>
    <property type="project" value="InterPro"/>
</dbReference>